<feature type="domain" description="HAMP" evidence="12">
    <location>
        <begin position="235"/>
        <end position="289"/>
    </location>
</feature>
<dbReference type="PANTHER" id="PTHR43531:SF14">
    <property type="entry name" value="METHYL-ACCEPTING CHEMOTAXIS PROTEIN I-RELATED"/>
    <property type="match status" value="1"/>
</dbReference>
<reference evidence="13 14" key="1">
    <citation type="submission" date="2019-05" db="EMBL/GenBank/DDBJ databases">
        <title>Genome of Alcanivorax gelatiniphagus, an oil degrading marine bacteria.</title>
        <authorList>
            <person name="Kwon K.K."/>
        </authorList>
    </citation>
    <scope>NUCLEOTIDE SEQUENCE [LARGE SCALE GENOMIC DNA]</scope>
    <source>
        <strain evidence="13 14">MEBiC 08158</strain>
    </source>
</reference>
<evidence type="ECO:0000313" key="14">
    <source>
        <dbReference type="Proteomes" id="UP000739180"/>
    </source>
</evidence>
<evidence type="ECO:0000256" key="9">
    <source>
        <dbReference type="SAM" id="MobiDB-lite"/>
    </source>
</evidence>
<comment type="caution">
    <text evidence="13">The sequence shown here is derived from an EMBL/GenBank/DDBJ whole genome shotgun (WGS) entry which is preliminary data.</text>
</comment>
<dbReference type="Proteomes" id="UP000739180">
    <property type="component" value="Unassembled WGS sequence"/>
</dbReference>
<accession>A0ABY2XJA7</accession>
<dbReference type="InterPro" id="IPR003660">
    <property type="entry name" value="HAMP_dom"/>
</dbReference>
<dbReference type="SMART" id="SM00304">
    <property type="entry name" value="HAMP"/>
    <property type="match status" value="1"/>
</dbReference>
<dbReference type="CDD" id="cd11386">
    <property type="entry name" value="MCP_signal"/>
    <property type="match status" value="1"/>
</dbReference>
<dbReference type="SMART" id="SM00283">
    <property type="entry name" value="MA"/>
    <property type="match status" value="1"/>
</dbReference>
<keyword evidence="8" id="KW-0807">Transducer</keyword>
<dbReference type="SUPFAM" id="SSF58104">
    <property type="entry name" value="Methyl-accepting chemotaxis protein (MCP) signaling domain"/>
    <property type="match status" value="1"/>
</dbReference>
<proteinExistence type="inferred from homology"/>
<evidence type="ECO:0000256" key="3">
    <source>
        <dbReference type="ARBA" id="ARBA00022481"/>
    </source>
</evidence>
<evidence type="ECO:0000256" key="1">
    <source>
        <dbReference type="ARBA" id="ARBA00004651"/>
    </source>
</evidence>
<comment type="similarity">
    <text evidence="7">Belongs to the methyl-accepting chemotaxis (MCP) protein family.</text>
</comment>
<keyword evidence="3" id="KW-0488">Methylation</keyword>
<evidence type="ECO:0000259" key="12">
    <source>
        <dbReference type="PROSITE" id="PS50885"/>
    </source>
</evidence>
<dbReference type="InterPro" id="IPR004089">
    <property type="entry name" value="MCPsignal_dom"/>
</dbReference>
<evidence type="ECO:0000256" key="7">
    <source>
        <dbReference type="ARBA" id="ARBA00029447"/>
    </source>
</evidence>
<evidence type="ECO:0000313" key="13">
    <source>
        <dbReference type="EMBL" id="TMW11500.1"/>
    </source>
</evidence>
<organism evidence="13 14">
    <name type="scientific">Alloalcanivorax gelatiniphagus</name>
    <dbReference type="NCBI Taxonomy" id="1194167"/>
    <lineage>
        <taxon>Bacteria</taxon>
        <taxon>Pseudomonadati</taxon>
        <taxon>Pseudomonadota</taxon>
        <taxon>Gammaproteobacteria</taxon>
        <taxon>Oceanospirillales</taxon>
        <taxon>Alcanivoracaceae</taxon>
        <taxon>Alloalcanivorax</taxon>
    </lineage>
</organism>
<keyword evidence="4 10" id="KW-0812">Transmembrane</keyword>
<comment type="subcellular location">
    <subcellularLocation>
        <location evidence="1">Cell membrane</location>
        <topology evidence="1">Multi-pass membrane protein</topology>
    </subcellularLocation>
</comment>
<keyword evidence="14" id="KW-1185">Reference proteome</keyword>
<keyword evidence="6 10" id="KW-0472">Membrane</keyword>
<dbReference type="SMART" id="SM01049">
    <property type="entry name" value="Cache_2"/>
    <property type="match status" value="1"/>
</dbReference>
<dbReference type="Pfam" id="PF17200">
    <property type="entry name" value="sCache_2"/>
    <property type="match status" value="1"/>
</dbReference>
<dbReference type="InterPro" id="IPR033480">
    <property type="entry name" value="sCache_2"/>
</dbReference>
<evidence type="ECO:0000256" key="8">
    <source>
        <dbReference type="PROSITE-ProRule" id="PRU00284"/>
    </source>
</evidence>
<dbReference type="Gene3D" id="3.30.450.20">
    <property type="entry name" value="PAS domain"/>
    <property type="match status" value="1"/>
</dbReference>
<feature type="region of interest" description="Disordered" evidence="9">
    <location>
        <begin position="542"/>
        <end position="585"/>
    </location>
</feature>
<keyword evidence="2" id="KW-1003">Cell membrane</keyword>
<dbReference type="Pfam" id="PF00672">
    <property type="entry name" value="HAMP"/>
    <property type="match status" value="1"/>
</dbReference>
<feature type="transmembrane region" description="Helical" evidence="10">
    <location>
        <begin position="20"/>
        <end position="38"/>
    </location>
</feature>
<dbReference type="Gene3D" id="1.10.287.950">
    <property type="entry name" value="Methyl-accepting chemotaxis protein"/>
    <property type="match status" value="1"/>
</dbReference>
<evidence type="ECO:0000256" key="10">
    <source>
        <dbReference type="SAM" id="Phobius"/>
    </source>
</evidence>
<dbReference type="EMBL" id="VCQT01000044">
    <property type="protein sequence ID" value="TMW11500.1"/>
    <property type="molecule type" value="Genomic_DNA"/>
</dbReference>
<name>A0ABY2XJA7_9GAMM</name>
<dbReference type="CDD" id="cd06225">
    <property type="entry name" value="HAMP"/>
    <property type="match status" value="1"/>
</dbReference>
<feature type="domain" description="Methyl-accepting transducer" evidence="11">
    <location>
        <begin position="294"/>
        <end position="523"/>
    </location>
</feature>
<evidence type="ECO:0000256" key="5">
    <source>
        <dbReference type="ARBA" id="ARBA00022989"/>
    </source>
</evidence>
<dbReference type="PANTHER" id="PTHR43531">
    <property type="entry name" value="PROTEIN ICFG"/>
    <property type="match status" value="1"/>
</dbReference>
<gene>
    <name evidence="13" type="ORF">FGS76_15315</name>
</gene>
<evidence type="ECO:0000256" key="6">
    <source>
        <dbReference type="ARBA" id="ARBA00023136"/>
    </source>
</evidence>
<dbReference type="PROSITE" id="PS50111">
    <property type="entry name" value="CHEMOTAXIS_TRANSDUC_2"/>
    <property type="match status" value="1"/>
</dbReference>
<protein>
    <submittedName>
        <fullName evidence="13">HAMP domain-containing protein</fullName>
    </submittedName>
</protein>
<feature type="compositionally biased region" description="Low complexity" evidence="9">
    <location>
        <begin position="560"/>
        <end position="571"/>
    </location>
</feature>
<dbReference type="Pfam" id="PF00015">
    <property type="entry name" value="MCPsignal"/>
    <property type="match status" value="1"/>
</dbReference>
<keyword evidence="5 10" id="KW-1133">Transmembrane helix</keyword>
<dbReference type="PROSITE" id="PS50885">
    <property type="entry name" value="HAMP"/>
    <property type="match status" value="1"/>
</dbReference>
<evidence type="ECO:0000256" key="2">
    <source>
        <dbReference type="ARBA" id="ARBA00022475"/>
    </source>
</evidence>
<feature type="transmembrane region" description="Helical" evidence="10">
    <location>
        <begin position="212"/>
        <end position="234"/>
    </location>
</feature>
<sequence>MQTEKSKLSRWNLNTKTMTLVLVPMLLVTLILVGMETYQSIEASQQNLAHQKEELLKSREQAVKDVVLAAKTAIAPIYDQAGPDDADAKARAAEMLRSIRFDGNNYLFVFDYEGTGVVHINPDLEGKNMIDTQGPDGDYFIRGLIEKAKAGGGFYQYVWPHPGTQKDEAKYSYSVGLDKWGWMLGAGVFAVDVDEDMAEVRAAANDNLRSSIISSLLTALTLFIAVALLAGYLVKRTVQPIRLAARTMESIASGKGDLTQRIDVSTHDEVGQLARGFNLFASRMQDTLREVRASTRHVREAATQMAQGSEELASRTEQASANLQQTSASMEEITSTVDHSAQSAQQANQLVLGTGEVARRGESAMQDVERTMADIHDSSSKVSDIISMIDSIAFQTNILALNASVEAARAGEHGSGFAVVAQEVRTLAQRSSTASKEIRALIDASAAHTESGAKLVRDAGATMQEIAESVAKVTDVIGEISAGAKEQSTGIGQVNTAVAEMDAMTQQNAAMVHQSSVTASRMRDQADQLQQMLDAFVLGDDDAAPVQDAGPKVLSPPPAKAASAPAPAPAKAQREADNEDEWETF</sequence>
<dbReference type="InterPro" id="IPR051310">
    <property type="entry name" value="MCP_chemotaxis"/>
</dbReference>
<evidence type="ECO:0000256" key="4">
    <source>
        <dbReference type="ARBA" id="ARBA00022692"/>
    </source>
</evidence>
<evidence type="ECO:0000259" key="11">
    <source>
        <dbReference type="PROSITE" id="PS50111"/>
    </source>
</evidence>